<dbReference type="EMBL" id="FOIN01000021">
    <property type="protein sequence ID" value="SET59904.1"/>
    <property type="molecule type" value="Genomic_DNA"/>
</dbReference>
<dbReference type="Pfam" id="PF03235">
    <property type="entry name" value="GmrSD_N"/>
    <property type="match status" value="1"/>
</dbReference>
<keyword evidence="3" id="KW-1185">Reference proteome</keyword>
<evidence type="ECO:0000259" key="1">
    <source>
        <dbReference type="Pfam" id="PF03235"/>
    </source>
</evidence>
<evidence type="ECO:0000313" key="3">
    <source>
        <dbReference type="Proteomes" id="UP000198558"/>
    </source>
</evidence>
<dbReference type="PANTHER" id="PTHR37292">
    <property type="entry name" value="VNG6097C"/>
    <property type="match status" value="1"/>
</dbReference>
<dbReference type="OrthoDB" id="9798761at2"/>
<accession>A0A1I0FP16</accession>
<feature type="domain" description="GmrSD restriction endonucleases N-terminal" evidence="1">
    <location>
        <begin position="12"/>
        <end position="214"/>
    </location>
</feature>
<reference evidence="3" key="1">
    <citation type="submission" date="2016-10" db="EMBL/GenBank/DDBJ databases">
        <authorList>
            <person name="Varghese N."/>
            <person name="Submissions S."/>
        </authorList>
    </citation>
    <scope>NUCLEOTIDE SEQUENCE [LARGE SCALE GENOMIC DNA]</scope>
    <source>
        <strain evidence="3">DSM 1551</strain>
    </source>
</reference>
<organism evidence="2 3">
    <name type="scientific">Thomasclavelia cocleata</name>
    <dbReference type="NCBI Taxonomy" id="69824"/>
    <lineage>
        <taxon>Bacteria</taxon>
        <taxon>Bacillati</taxon>
        <taxon>Bacillota</taxon>
        <taxon>Erysipelotrichia</taxon>
        <taxon>Erysipelotrichales</taxon>
        <taxon>Coprobacillaceae</taxon>
        <taxon>Thomasclavelia</taxon>
    </lineage>
</organism>
<dbReference type="RefSeq" id="WP_092354431.1">
    <property type="nucleotide sequence ID" value="NZ_FOIN01000021.1"/>
</dbReference>
<dbReference type="PANTHER" id="PTHR37292:SF2">
    <property type="entry name" value="DUF262 DOMAIN-CONTAINING PROTEIN"/>
    <property type="match status" value="1"/>
</dbReference>
<name>A0A1I0FP16_9FIRM</name>
<gene>
    <name evidence="2" type="ORF">SAMN04489758_1214</name>
</gene>
<dbReference type="AlphaFoldDB" id="A0A1I0FP16"/>
<dbReference type="GeneID" id="78288690"/>
<dbReference type="Proteomes" id="UP000198558">
    <property type="component" value="Unassembled WGS sequence"/>
</dbReference>
<protein>
    <recommendedName>
        <fullName evidence="1">GmrSD restriction endonucleases N-terminal domain-containing protein</fullName>
    </recommendedName>
</protein>
<sequence>MARYIVNNYSVENIVSWIKSGEFAIPEMQRPFVWDSTKVRDLIDSLYKGYPVGYIIIWKNPDIKLKDGTLSSGKKIVIDGQQRITALTAAIAGHDVVNQEYKKVRIKISFNPINEIFEVYNPAIGKDSKMIDDISVIFEPGFDSFNFSIEYSKENNVDPSKISKSITNLQAIKANNIGVIELEHSLDIETVTDIFIRINSKGTVLSQADFAMSKISSNEKYGGDIIRKTIDYFCHLKQRPMDIETIMENDRDFCKLDEFDKLKWIARNHDDIYSPDYTDVLRVAFTSQFLRGKLADLVSKLSGRNFETRGYEEQISEESYEKLRNGVMKFVNKTNFDRFIMIVKSAGIIDESLVRSDNALNFGYALYILLRDKGFNADYIETVVRKWIVLSLLTGRYSGSPESMFDFDIKRFDSNEPMEYLHSVELGELSDAYWEHILPSRLNTSVASSPYFKLYLMAQVKEGNHGFLSNHITVQALIENRGDIHHLFPKKYLQKNGLDARGEYNQIANYAYTQSEINIKIKDVAPHVYMKCILDQIKNKVPTIGGIVDMVNLKDNFKQNCIPDDFCNYSIENYRKFLEERRVLMARKIKDFYNGL</sequence>
<evidence type="ECO:0000313" key="2">
    <source>
        <dbReference type="EMBL" id="SET59904.1"/>
    </source>
</evidence>
<proteinExistence type="predicted"/>
<dbReference type="InterPro" id="IPR004919">
    <property type="entry name" value="GmrSD_N"/>
</dbReference>